<dbReference type="Proteomes" id="UP000236161">
    <property type="component" value="Unassembled WGS sequence"/>
</dbReference>
<reference evidence="2 3" key="1">
    <citation type="journal article" date="2017" name="Nature">
        <title>The Apostasia genome and the evolution of orchids.</title>
        <authorList>
            <person name="Zhang G.Q."/>
            <person name="Liu K.W."/>
            <person name="Li Z."/>
            <person name="Lohaus R."/>
            <person name="Hsiao Y.Y."/>
            <person name="Niu S.C."/>
            <person name="Wang J.Y."/>
            <person name="Lin Y.C."/>
            <person name="Xu Q."/>
            <person name="Chen L.J."/>
            <person name="Yoshida K."/>
            <person name="Fujiwara S."/>
            <person name="Wang Z.W."/>
            <person name="Zhang Y.Q."/>
            <person name="Mitsuda N."/>
            <person name="Wang M."/>
            <person name="Liu G.H."/>
            <person name="Pecoraro L."/>
            <person name="Huang H.X."/>
            <person name="Xiao X.J."/>
            <person name="Lin M."/>
            <person name="Wu X.Y."/>
            <person name="Wu W.L."/>
            <person name="Chen Y.Y."/>
            <person name="Chang S.B."/>
            <person name="Sakamoto S."/>
            <person name="Ohme-Takagi M."/>
            <person name="Yagi M."/>
            <person name="Zeng S.J."/>
            <person name="Shen C.Y."/>
            <person name="Yeh C.M."/>
            <person name="Luo Y.B."/>
            <person name="Tsai W.C."/>
            <person name="Van de Peer Y."/>
            <person name="Liu Z.J."/>
        </authorList>
    </citation>
    <scope>NUCLEOTIDE SEQUENCE [LARGE SCALE GENOMIC DNA]</scope>
    <source>
        <strain evidence="3">cv. Shenzhen</strain>
        <tissue evidence="2">Stem</tissue>
    </source>
</reference>
<accession>A0A2I0B902</accession>
<gene>
    <name evidence="2" type="ORF">AXF42_Ash009505</name>
</gene>
<dbReference type="AlphaFoldDB" id="A0A2I0B902"/>
<organism evidence="2 3">
    <name type="scientific">Apostasia shenzhenica</name>
    <dbReference type="NCBI Taxonomy" id="1088818"/>
    <lineage>
        <taxon>Eukaryota</taxon>
        <taxon>Viridiplantae</taxon>
        <taxon>Streptophyta</taxon>
        <taxon>Embryophyta</taxon>
        <taxon>Tracheophyta</taxon>
        <taxon>Spermatophyta</taxon>
        <taxon>Magnoliopsida</taxon>
        <taxon>Liliopsida</taxon>
        <taxon>Asparagales</taxon>
        <taxon>Orchidaceae</taxon>
        <taxon>Apostasioideae</taxon>
        <taxon>Apostasia</taxon>
    </lineage>
</organism>
<keyword evidence="3" id="KW-1185">Reference proteome</keyword>
<evidence type="ECO:0000313" key="3">
    <source>
        <dbReference type="Proteomes" id="UP000236161"/>
    </source>
</evidence>
<evidence type="ECO:0000259" key="1">
    <source>
        <dbReference type="Pfam" id="PF26133"/>
    </source>
</evidence>
<dbReference type="EMBL" id="KZ451905">
    <property type="protein sequence ID" value="PKA64285.1"/>
    <property type="molecule type" value="Genomic_DNA"/>
</dbReference>
<dbReference type="Pfam" id="PF26133">
    <property type="entry name" value="DUF8039"/>
    <property type="match status" value="1"/>
</dbReference>
<protein>
    <recommendedName>
        <fullName evidence="1">DUF8039 domain-containing protein</fullName>
    </recommendedName>
</protein>
<dbReference type="InterPro" id="IPR058352">
    <property type="entry name" value="DUF8039"/>
</dbReference>
<sequence>MRGYGSIQASPMASVSGSFMGGNPSPPPVLVEGMHCLIACITPNNVVAHGRVVNLVAHVVHTLSMGYGICIVIVDHVIDGSASLIFSVDDKTTIGEALGYIIP</sequence>
<proteinExistence type="predicted"/>
<feature type="domain" description="DUF8039" evidence="1">
    <location>
        <begin position="33"/>
        <end position="102"/>
    </location>
</feature>
<name>A0A2I0B902_9ASPA</name>
<evidence type="ECO:0000313" key="2">
    <source>
        <dbReference type="EMBL" id="PKA64285.1"/>
    </source>
</evidence>